<dbReference type="GO" id="GO:0003676">
    <property type="term" value="F:nucleic acid binding"/>
    <property type="evidence" value="ECO:0007669"/>
    <property type="project" value="InterPro"/>
</dbReference>
<dbReference type="Gene3D" id="3.30.420.10">
    <property type="entry name" value="Ribonuclease H-like superfamily/Ribonuclease H"/>
    <property type="match status" value="1"/>
</dbReference>
<reference evidence="9 10" key="1">
    <citation type="journal article" date="2019" name="Sci. Rep.">
        <title>Orb-weaving spider Araneus ventricosus genome elucidates the spidroin gene catalogue.</title>
        <authorList>
            <person name="Kono N."/>
            <person name="Nakamura H."/>
            <person name="Ohtoshi R."/>
            <person name="Moran D.A.P."/>
            <person name="Shinohara A."/>
            <person name="Yoshida Y."/>
            <person name="Fujiwara M."/>
            <person name="Mori M."/>
            <person name="Tomita M."/>
            <person name="Arakawa K."/>
        </authorList>
    </citation>
    <scope>NUCLEOTIDE SEQUENCE [LARGE SCALE GENOMIC DNA]</scope>
</reference>
<dbReference type="InterPro" id="IPR036397">
    <property type="entry name" value="RNaseH_sf"/>
</dbReference>
<dbReference type="OrthoDB" id="6515318at2759"/>
<keyword evidence="10" id="KW-1185">Reference proteome</keyword>
<keyword evidence="6" id="KW-0255">Endonuclease</keyword>
<accession>A0A4Y2I8A9</accession>
<evidence type="ECO:0000256" key="6">
    <source>
        <dbReference type="ARBA" id="ARBA00022759"/>
    </source>
</evidence>
<dbReference type="PANTHER" id="PTHR10642:SF26">
    <property type="entry name" value="RIBONUCLEASE H1"/>
    <property type="match status" value="1"/>
</dbReference>
<evidence type="ECO:0000256" key="7">
    <source>
        <dbReference type="ARBA" id="ARBA00022801"/>
    </source>
</evidence>
<dbReference type="CDD" id="cd09276">
    <property type="entry name" value="Rnase_HI_RT_non_LTR"/>
    <property type="match status" value="1"/>
</dbReference>
<evidence type="ECO:0000256" key="2">
    <source>
        <dbReference type="ARBA" id="ARBA00005300"/>
    </source>
</evidence>
<proteinExistence type="inferred from homology"/>
<dbReference type="EMBL" id="BGPR01002433">
    <property type="protein sequence ID" value="GBM73336.1"/>
    <property type="molecule type" value="Genomic_DNA"/>
</dbReference>
<feature type="domain" description="RNase H type-1" evidence="8">
    <location>
        <begin position="191"/>
        <end position="319"/>
    </location>
</feature>
<comment type="catalytic activity">
    <reaction evidence="1">
        <text>Endonucleolytic cleavage to 5'-phosphomonoester.</text>
        <dbReference type="EC" id="3.1.26.4"/>
    </reaction>
</comment>
<evidence type="ECO:0000313" key="10">
    <source>
        <dbReference type="Proteomes" id="UP000499080"/>
    </source>
</evidence>
<organism evidence="9 10">
    <name type="scientific">Araneus ventricosus</name>
    <name type="common">Orbweaver spider</name>
    <name type="synonym">Epeira ventricosa</name>
    <dbReference type="NCBI Taxonomy" id="182803"/>
    <lineage>
        <taxon>Eukaryota</taxon>
        <taxon>Metazoa</taxon>
        <taxon>Ecdysozoa</taxon>
        <taxon>Arthropoda</taxon>
        <taxon>Chelicerata</taxon>
        <taxon>Arachnida</taxon>
        <taxon>Araneae</taxon>
        <taxon>Araneomorphae</taxon>
        <taxon>Entelegynae</taxon>
        <taxon>Araneoidea</taxon>
        <taxon>Araneidae</taxon>
        <taxon>Araneus</taxon>
    </lineage>
</organism>
<dbReference type="GO" id="GO:0043137">
    <property type="term" value="P:DNA replication, removal of RNA primer"/>
    <property type="evidence" value="ECO:0007669"/>
    <property type="project" value="TreeGrafter"/>
</dbReference>
<dbReference type="AlphaFoldDB" id="A0A4Y2I8A9"/>
<evidence type="ECO:0000256" key="4">
    <source>
        <dbReference type="ARBA" id="ARBA00022722"/>
    </source>
</evidence>
<keyword evidence="7" id="KW-0378">Hydrolase</keyword>
<evidence type="ECO:0000256" key="5">
    <source>
        <dbReference type="ARBA" id="ARBA00022723"/>
    </source>
</evidence>
<evidence type="ECO:0000256" key="3">
    <source>
        <dbReference type="ARBA" id="ARBA00012180"/>
    </source>
</evidence>
<dbReference type="InterPro" id="IPR050092">
    <property type="entry name" value="RNase_H"/>
</dbReference>
<dbReference type="GO" id="GO:0004523">
    <property type="term" value="F:RNA-DNA hybrid ribonuclease activity"/>
    <property type="evidence" value="ECO:0007669"/>
    <property type="project" value="UniProtKB-EC"/>
</dbReference>
<keyword evidence="5" id="KW-0479">Metal-binding</keyword>
<dbReference type="EC" id="3.1.26.4" evidence="3"/>
<dbReference type="PROSITE" id="PS50879">
    <property type="entry name" value="RNASE_H_1"/>
    <property type="match status" value="1"/>
</dbReference>
<comment type="similarity">
    <text evidence="2">Belongs to the RNase H family.</text>
</comment>
<dbReference type="SUPFAM" id="SSF53098">
    <property type="entry name" value="Ribonuclease H-like"/>
    <property type="match status" value="1"/>
</dbReference>
<evidence type="ECO:0000313" key="9">
    <source>
        <dbReference type="EMBL" id="GBM73336.1"/>
    </source>
</evidence>
<dbReference type="InterPro" id="IPR002156">
    <property type="entry name" value="RNaseH_domain"/>
</dbReference>
<comment type="caution">
    <text evidence="9">The sequence shown here is derived from an EMBL/GenBank/DDBJ whole genome shotgun (WGS) entry which is preliminary data.</text>
</comment>
<dbReference type="Proteomes" id="UP000499080">
    <property type="component" value="Unassembled WGS sequence"/>
</dbReference>
<dbReference type="Pfam" id="PF00075">
    <property type="entry name" value="RNase_H"/>
    <property type="match status" value="1"/>
</dbReference>
<sequence>MYSTLVAAPPVIWKNNRIKRSHSIRYLGIYIDDKTNWNSHIRHLSNKATTLHQNLLKIAGPSWGISRKHRLVLYKTVIERVLAHGVSAWCLNPTSKMARKLDTIQRRFLLAISGAYRTTPTAALQVILGLPPLHLKLKSEAELVTLLRLRKNIPNHIHAPEDFEETETGWSSHPSCHLHPDQISIQDGGNLMVTKAIYTDGSKLEKGVGAAFCLLEDGVIKHTWCTKLRSENTVFQAELLALKEAVQYALPMASKTIKIFTDNKASILAVSNPKSPNKMARTVFNILLQHPNIHLNWIKAHVGYFGNETADALAKEAAESQSSPSILKLSKAFLKSSLRKSMLNAWQKLWTKGDTGRSTHTIIPTVSLQPANWSRDDIIFFTGHGPFQFYLKRFNLSTTSTCPCGLEGTPLHYATECLFTISWHMKKPAPQHTDQWLQNVASNPNSKSRLRSIIQHIHHNQPLFRPD</sequence>
<name>A0A4Y2I8A9_ARAVE</name>
<dbReference type="InterPro" id="IPR012337">
    <property type="entry name" value="RNaseH-like_sf"/>
</dbReference>
<evidence type="ECO:0000256" key="1">
    <source>
        <dbReference type="ARBA" id="ARBA00000077"/>
    </source>
</evidence>
<dbReference type="PANTHER" id="PTHR10642">
    <property type="entry name" value="RIBONUCLEASE H1"/>
    <property type="match status" value="1"/>
</dbReference>
<dbReference type="GO" id="GO:0046872">
    <property type="term" value="F:metal ion binding"/>
    <property type="evidence" value="ECO:0007669"/>
    <property type="project" value="UniProtKB-KW"/>
</dbReference>
<gene>
    <name evidence="9" type="ORF">AVEN_37588_1</name>
</gene>
<protein>
    <recommendedName>
        <fullName evidence="3">ribonuclease H</fullName>
        <ecNumber evidence="3">3.1.26.4</ecNumber>
    </recommendedName>
</protein>
<keyword evidence="4" id="KW-0540">Nuclease</keyword>
<evidence type="ECO:0000259" key="8">
    <source>
        <dbReference type="PROSITE" id="PS50879"/>
    </source>
</evidence>